<sequence>MSQQVGIALGTPVMSAVSSSQAARGLLPGIRAAVGVNGLVCLAAAVLVAVALRLPGRSAHVEAGPVVAAA</sequence>
<evidence type="ECO:0000313" key="2">
    <source>
        <dbReference type="EMBL" id="GMA24257.1"/>
    </source>
</evidence>
<accession>A0ABQ6I1Z6</accession>
<dbReference type="EMBL" id="BSUK01000001">
    <property type="protein sequence ID" value="GMA24257.1"/>
    <property type="molecule type" value="Genomic_DNA"/>
</dbReference>
<protein>
    <recommendedName>
        <fullName evidence="4">MFS transporter</fullName>
    </recommendedName>
</protein>
<organism evidence="2 3">
    <name type="scientific">Luteimicrobium album</name>
    <dbReference type="NCBI Taxonomy" id="1054550"/>
    <lineage>
        <taxon>Bacteria</taxon>
        <taxon>Bacillati</taxon>
        <taxon>Actinomycetota</taxon>
        <taxon>Actinomycetes</taxon>
        <taxon>Micrococcales</taxon>
        <taxon>Luteimicrobium</taxon>
    </lineage>
</organism>
<proteinExistence type="predicted"/>
<feature type="transmembrane region" description="Helical" evidence="1">
    <location>
        <begin position="32"/>
        <end position="52"/>
    </location>
</feature>
<keyword evidence="3" id="KW-1185">Reference proteome</keyword>
<reference evidence="3" key="1">
    <citation type="journal article" date="2019" name="Int. J. Syst. Evol. Microbiol.">
        <title>The Global Catalogue of Microorganisms (GCM) 10K type strain sequencing project: providing services to taxonomists for standard genome sequencing and annotation.</title>
        <authorList>
            <consortium name="The Broad Institute Genomics Platform"/>
            <consortium name="The Broad Institute Genome Sequencing Center for Infectious Disease"/>
            <person name="Wu L."/>
            <person name="Ma J."/>
        </authorList>
    </citation>
    <scope>NUCLEOTIDE SEQUENCE [LARGE SCALE GENOMIC DNA]</scope>
    <source>
        <strain evidence="3">NBRC 106348</strain>
    </source>
</reference>
<evidence type="ECO:0000313" key="3">
    <source>
        <dbReference type="Proteomes" id="UP001157091"/>
    </source>
</evidence>
<keyword evidence="1" id="KW-1133">Transmembrane helix</keyword>
<dbReference type="Proteomes" id="UP001157091">
    <property type="component" value="Unassembled WGS sequence"/>
</dbReference>
<comment type="caution">
    <text evidence="2">The sequence shown here is derived from an EMBL/GenBank/DDBJ whole genome shotgun (WGS) entry which is preliminary data.</text>
</comment>
<keyword evidence="1" id="KW-0812">Transmembrane</keyword>
<evidence type="ECO:0000256" key="1">
    <source>
        <dbReference type="SAM" id="Phobius"/>
    </source>
</evidence>
<keyword evidence="1" id="KW-0472">Membrane</keyword>
<name>A0ABQ6I1Z6_9MICO</name>
<dbReference type="RefSeq" id="WP_284293106.1">
    <property type="nucleotide sequence ID" value="NZ_BSUK01000001.1"/>
</dbReference>
<evidence type="ECO:0008006" key="4">
    <source>
        <dbReference type="Google" id="ProtNLM"/>
    </source>
</evidence>
<gene>
    <name evidence="2" type="ORF">GCM10025864_20160</name>
</gene>